<gene>
    <name evidence="3" type="ORF">I5M27_00090</name>
</gene>
<organism evidence="3 4">
    <name type="scientific">Adhaeribacter terrigena</name>
    <dbReference type="NCBI Taxonomy" id="2793070"/>
    <lineage>
        <taxon>Bacteria</taxon>
        <taxon>Pseudomonadati</taxon>
        <taxon>Bacteroidota</taxon>
        <taxon>Cytophagia</taxon>
        <taxon>Cytophagales</taxon>
        <taxon>Hymenobacteraceae</taxon>
        <taxon>Adhaeribacter</taxon>
    </lineage>
</organism>
<keyword evidence="2" id="KW-0732">Signal</keyword>
<dbReference type="EMBL" id="JAEHFX010000001">
    <property type="protein sequence ID" value="MBK0401362.1"/>
    <property type="molecule type" value="Genomic_DNA"/>
</dbReference>
<evidence type="ECO:0000256" key="1">
    <source>
        <dbReference type="SAM" id="MobiDB-lite"/>
    </source>
</evidence>
<feature type="signal peptide" evidence="2">
    <location>
        <begin position="1"/>
        <end position="25"/>
    </location>
</feature>
<dbReference type="RefSeq" id="WP_200503998.1">
    <property type="nucleotide sequence ID" value="NZ_JAEHFX010000001.1"/>
</dbReference>
<feature type="chain" id="PRO_5045322594" description="Lipoprotein" evidence="2">
    <location>
        <begin position="26"/>
        <end position="109"/>
    </location>
</feature>
<accession>A0ABS1BWX1</accession>
<feature type="compositionally biased region" description="Basic and acidic residues" evidence="1">
    <location>
        <begin position="41"/>
        <end position="54"/>
    </location>
</feature>
<sequence length="109" mass="11775">MNPFFQILAPRAFSLVFAASVTGLAACSTGTNPGDTNVEEGSSKNKNPDMRDASGRNTAPSVDTHQDTIDALMDTAKVKNDAYERAKKTPNPAYKDNKENPEDHTGHNH</sequence>
<feature type="compositionally biased region" description="Basic and acidic residues" evidence="1">
    <location>
        <begin position="76"/>
        <end position="87"/>
    </location>
</feature>
<evidence type="ECO:0000313" key="4">
    <source>
        <dbReference type="Proteomes" id="UP000644147"/>
    </source>
</evidence>
<evidence type="ECO:0008006" key="5">
    <source>
        <dbReference type="Google" id="ProtNLM"/>
    </source>
</evidence>
<protein>
    <recommendedName>
        <fullName evidence="5">Lipoprotein</fullName>
    </recommendedName>
</protein>
<comment type="caution">
    <text evidence="3">The sequence shown here is derived from an EMBL/GenBank/DDBJ whole genome shotgun (WGS) entry which is preliminary data.</text>
</comment>
<dbReference type="Proteomes" id="UP000644147">
    <property type="component" value="Unassembled WGS sequence"/>
</dbReference>
<name>A0ABS1BWX1_9BACT</name>
<proteinExistence type="predicted"/>
<feature type="compositionally biased region" description="Basic and acidic residues" evidence="1">
    <location>
        <begin position="95"/>
        <end position="109"/>
    </location>
</feature>
<evidence type="ECO:0000256" key="2">
    <source>
        <dbReference type="SAM" id="SignalP"/>
    </source>
</evidence>
<keyword evidence="4" id="KW-1185">Reference proteome</keyword>
<evidence type="ECO:0000313" key="3">
    <source>
        <dbReference type="EMBL" id="MBK0401362.1"/>
    </source>
</evidence>
<feature type="region of interest" description="Disordered" evidence="1">
    <location>
        <begin position="27"/>
        <end position="109"/>
    </location>
</feature>
<reference evidence="3 4" key="1">
    <citation type="submission" date="2020-12" db="EMBL/GenBank/DDBJ databases">
        <title>Bacterial novel species Adhaeribacter sp. BT258 isolated from soil.</title>
        <authorList>
            <person name="Jung H.-Y."/>
        </authorList>
    </citation>
    <scope>NUCLEOTIDE SEQUENCE [LARGE SCALE GENOMIC DNA]</scope>
    <source>
        <strain evidence="3 4">BT258</strain>
    </source>
</reference>